<dbReference type="EMBL" id="CABWMH010000009">
    <property type="protein sequence ID" value="VXB73798.1"/>
    <property type="molecule type" value="Genomic_DNA"/>
</dbReference>
<proteinExistence type="predicted"/>
<dbReference type="AlphaFoldDB" id="A0AAX3J5G9"/>
<evidence type="ECO:0000313" key="2">
    <source>
        <dbReference type="Proteomes" id="UP000433737"/>
    </source>
</evidence>
<comment type="caution">
    <text evidence="1">The sequence shown here is derived from an EMBL/GenBank/DDBJ whole genome shotgun (WGS) entry which is preliminary data.</text>
</comment>
<sequence>MARELLALRKAFSEPAGAIPADDIQWLERGGKAEISIHWINSEGCLKLYRQPDLTN</sequence>
<reference evidence="1 2" key="1">
    <citation type="submission" date="2019-10" db="EMBL/GenBank/DDBJ databases">
        <authorList>
            <person name="Karimi E."/>
        </authorList>
    </citation>
    <scope>NUCLEOTIDE SEQUENCE [LARGE SCALE GENOMIC DNA]</scope>
    <source>
        <strain evidence="1">Pantoea sp. 111</strain>
    </source>
</reference>
<organism evidence="1 2">
    <name type="scientific">Pantoea brenneri</name>
    <dbReference type="NCBI Taxonomy" id="472694"/>
    <lineage>
        <taxon>Bacteria</taxon>
        <taxon>Pseudomonadati</taxon>
        <taxon>Pseudomonadota</taxon>
        <taxon>Gammaproteobacteria</taxon>
        <taxon>Enterobacterales</taxon>
        <taxon>Erwiniaceae</taxon>
        <taxon>Pantoea</taxon>
    </lineage>
</organism>
<accession>A0AAX3J5G9</accession>
<name>A0AAX3J5G9_9GAMM</name>
<gene>
    <name evidence="1" type="ORF">PANT111_170156</name>
</gene>
<protein>
    <submittedName>
        <fullName evidence="1">Uncharacterized protein</fullName>
    </submittedName>
</protein>
<evidence type="ECO:0000313" key="1">
    <source>
        <dbReference type="EMBL" id="VXB73798.1"/>
    </source>
</evidence>
<dbReference type="Proteomes" id="UP000433737">
    <property type="component" value="Unassembled WGS sequence"/>
</dbReference>